<reference evidence="2 3" key="1">
    <citation type="journal article" date="2014" name="Nat. Commun.">
        <title>Multiple recent horizontal transfers of a large genomic region in cheese making fungi.</title>
        <authorList>
            <person name="Cheeseman K."/>
            <person name="Ropars J."/>
            <person name="Renault P."/>
            <person name="Dupont J."/>
            <person name="Gouzy J."/>
            <person name="Branca A."/>
            <person name="Abraham A.L."/>
            <person name="Ceppi M."/>
            <person name="Conseiller E."/>
            <person name="Debuchy R."/>
            <person name="Malagnac F."/>
            <person name="Goarin A."/>
            <person name="Silar P."/>
            <person name="Lacoste S."/>
            <person name="Sallet E."/>
            <person name="Bensimon A."/>
            <person name="Giraud T."/>
            <person name="Brygoo Y."/>
        </authorList>
    </citation>
    <scope>NUCLEOTIDE SEQUENCE [LARGE SCALE GENOMIC DNA]</scope>
    <source>
        <strain evidence="3">FM 013</strain>
    </source>
</reference>
<gene>
    <name evidence="2" type="ORF">PCAMFM013_S008g000243</name>
</gene>
<organism evidence="2 3">
    <name type="scientific">Penicillium camemberti (strain FM 013)</name>
    <dbReference type="NCBI Taxonomy" id="1429867"/>
    <lineage>
        <taxon>Eukaryota</taxon>
        <taxon>Fungi</taxon>
        <taxon>Dikarya</taxon>
        <taxon>Ascomycota</taxon>
        <taxon>Pezizomycotina</taxon>
        <taxon>Eurotiomycetes</taxon>
        <taxon>Eurotiomycetidae</taxon>
        <taxon>Eurotiales</taxon>
        <taxon>Aspergillaceae</taxon>
        <taxon>Penicillium</taxon>
    </lineage>
</organism>
<feature type="domain" description="Fibronectin type III-like" evidence="1">
    <location>
        <begin position="25"/>
        <end position="83"/>
    </location>
</feature>
<evidence type="ECO:0000313" key="2">
    <source>
        <dbReference type="EMBL" id="CRL22814.1"/>
    </source>
</evidence>
<dbReference type="Gene3D" id="2.60.40.10">
    <property type="entry name" value="Immunoglobulins"/>
    <property type="match status" value="1"/>
</dbReference>
<keyword evidence="3" id="KW-1185">Reference proteome</keyword>
<dbReference type="EMBL" id="HG793141">
    <property type="protein sequence ID" value="CRL22814.1"/>
    <property type="molecule type" value="Genomic_DNA"/>
</dbReference>
<dbReference type="STRING" id="1429867.A0A0G4P937"/>
<name>A0A0G4P937_PENC3</name>
<dbReference type="Proteomes" id="UP000053732">
    <property type="component" value="Unassembled WGS sequence"/>
</dbReference>
<dbReference type="AlphaFoldDB" id="A0A0G4P937"/>
<proteinExistence type="predicted"/>
<evidence type="ECO:0000259" key="1">
    <source>
        <dbReference type="Pfam" id="PF14310"/>
    </source>
</evidence>
<evidence type="ECO:0000313" key="3">
    <source>
        <dbReference type="Proteomes" id="UP000053732"/>
    </source>
</evidence>
<sequence length="88" mass="10050">MSICARYGTVLRENGIAWFSQCSPRRLTRPKKQICGFSKSCPLSPNERQEVEIEVDFHAFGMYDTKQGMWVVDAGAEFEMLQGSKQQI</sequence>
<dbReference type="InterPro" id="IPR013783">
    <property type="entry name" value="Ig-like_fold"/>
</dbReference>
<dbReference type="InterPro" id="IPR026891">
    <property type="entry name" value="Fn3-like"/>
</dbReference>
<accession>A0A0G4P937</accession>
<protein>
    <submittedName>
        <fullName evidence="2">Str. FM013</fullName>
    </submittedName>
</protein>
<dbReference type="Pfam" id="PF14310">
    <property type="entry name" value="Fn3-like"/>
    <property type="match status" value="1"/>
</dbReference>